<dbReference type="Ensembl" id="ENSCCNT00000017874.1">
    <property type="protein sequence ID" value="ENSCCNP00000013621.1"/>
    <property type="gene ID" value="ENSCCNG00000014119.1"/>
</dbReference>
<dbReference type="Gene3D" id="1.20.5.110">
    <property type="match status" value="1"/>
</dbReference>
<dbReference type="InterPro" id="IPR001388">
    <property type="entry name" value="Synaptobrevin-like"/>
</dbReference>
<evidence type="ECO:0000256" key="4">
    <source>
        <dbReference type="ARBA" id="ARBA00023018"/>
    </source>
</evidence>
<keyword evidence="5 9" id="KW-0175">Coiled coil</keyword>
<evidence type="ECO:0000256" key="6">
    <source>
        <dbReference type="ARBA" id="ARBA00023136"/>
    </source>
</evidence>
<dbReference type="GO" id="GO:0012505">
    <property type="term" value="C:endomembrane system"/>
    <property type="evidence" value="ECO:0007669"/>
    <property type="project" value="UniProtKB-SubCell"/>
</dbReference>
<evidence type="ECO:0000256" key="10">
    <source>
        <dbReference type="SAM" id="Phobius"/>
    </source>
</evidence>
<keyword evidence="4" id="KW-0770">Synapse</keyword>
<evidence type="ECO:0000256" key="3">
    <source>
        <dbReference type="ARBA" id="ARBA00022989"/>
    </source>
</evidence>
<feature type="domain" description="V-SNARE coiled-coil homology" evidence="11">
    <location>
        <begin position="111"/>
        <end position="171"/>
    </location>
</feature>
<dbReference type="PROSITE" id="PS50892">
    <property type="entry name" value="V_SNARE"/>
    <property type="match status" value="1"/>
</dbReference>
<evidence type="ECO:0000256" key="1">
    <source>
        <dbReference type="ARBA" id="ARBA00008025"/>
    </source>
</evidence>
<dbReference type="InterPro" id="IPR016444">
    <property type="entry name" value="Synaptobrevin/VAMP"/>
</dbReference>
<dbReference type="KEGG" id="ccan:109699421"/>
<feature type="transmembrane region" description="Helical" evidence="10">
    <location>
        <begin position="175"/>
        <end position="195"/>
    </location>
</feature>
<protein>
    <submittedName>
        <fullName evidence="13">Vesicle-associated membrane protein 3 isoform X1</fullName>
    </submittedName>
</protein>
<organism evidence="12">
    <name type="scientific">Castor canadensis</name>
    <name type="common">American beaver</name>
    <dbReference type="NCBI Taxonomy" id="51338"/>
    <lineage>
        <taxon>Eukaryota</taxon>
        <taxon>Metazoa</taxon>
        <taxon>Chordata</taxon>
        <taxon>Craniata</taxon>
        <taxon>Vertebrata</taxon>
        <taxon>Euteleostomi</taxon>
        <taxon>Mammalia</taxon>
        <taxon>Eutheria</taxon>
        <taxon>Euarchontoglires</taxon>
        <taxon>Glires</taxon>
        <taxon>Rodentia</taxon>
        <taxon>Castorimorpha</taxon>
        <taxon>Castoridae</taxon>
        <taxon>Castor</taxon>
    </lineage>
</organism>
<comment type="similarity">
    <text evidence="1">Belongs to the synaptobrevin family.</text>
</comment>
<comment type="subcellular location">
    <subcellularLocation>
        <location evidence="8">Endomembrane system</location>
        <topology evidence="8">Single-pass type IV membrane protein</topology>
    </subcellularLocation>
    <subcellularLocation>
        <location evidence="7">Synapse</location>
    </subcellularLocation>
</comment>
<reference evidence="13" key="2">
    <citation type="submission" date="2025-04" db="UniProtKB">
        <authorList>
            <consortium name="RefSeq"/>
        </authorList>
    </citation>
    <scope>IDENTIFICATION</scope>
    <source>
        <tissue evidence="13">Leukocyte</tissue>
    </source>
</reference>
<dbReference type="RefSeq" id="XP_020039685.1">
    <property type="nucleotide sequence ID" value="XM_020184096.1"/>
</dbReference>
<dbReference type="CTD" id="9341"/>
<dbReference type="PANTHER" id="PTHR45701">
    <property type="entry name" value="SYNAPTOBREVIN FAMILY MEMBER"/>
    <property type="match status" value="1"/>
</dbReference>
<proteinExistence type="inferred from homology"/>
<evidence type="ECO:0000256" key="5">
    <source>
        <dbReference type="ARBA" id="ARBA00023054"/>
    </source>
</evidence>
<reference evidence="12" key="1">
    <citation type="submission" date="2023-09" db="UniProtKB">
        <authorList>
            <consortium name="Ensembl"/>
        </authorList>
    </citation>
    <scope>IDENTIFICATION</scope>
</reference>
<evidence type="ECO:0000256" key="8">
    <source>
        <dbReference type="ARBA" id="ARBA00046280"/>
    </source>
</evidence>
<evidence type="ECO:0000259" key="11">
    <source>
        <dbReference type="PROSITE" id="PS50892"/>
    </source>
</evidence>
<dbReference type="GO" id="GO:0016020">
    <property type="term" value="C:membrane"/>
    <property type="evidence" value="ECO:0007669"/>
    <property type="project" value="InterPro"/>
</dbReference>
<accession>A0A8C0WPS8</accession>
<dbReference type="CDD" id="cd15870">
    <property type="entry name" value="R-SNARE_VAMP2"/>
    <property type="match status" value="1"/>
</dbReference>
<dbReference type="PRINTS" id="PR00219">
    <property type="entry name" value="SYNAPTOBREVN"/>
</dbReference>
<sequence>MLSTFKQIFALKQVAPSPERRGSGRSLWELVLPFKKEGKERVSGKRQNNPGHFITWDSLGNYDGIIKNVFRTFIHYCRTVFRFCLFGGLCFSSVSAGTTAGSSAASGSNRRLQQTQHQVDEVVDIMRVNVDKVLERDQKLSELDDRADALQAGASQFETSAAKLKRKYWWKNCKMWAIGISVLVIFIIIIIVWCVTS</sequence>
<dbReference type="InterPro" id="IPR042855">
    <property type="entry name" value="V_SNARE_CC"/>
</dbReference>
<dbReference type="FunFam" id="1.20.5.110:FF:000013">
    <property type="entry name" value="Vesicle-associated membrane protein 2"/>
    <property type="match status" value="1"/>
</dbReference>
<evidence type="ECO:0000313" key="12">
    <source>
        <dbReference type="Ensembl" id="ENSCCNP00000013621.1"/>
    </source>
</evidence>
<evidence type="ECO:0000313" key="13">
    <source>
        <dbReference type="RefSeq" id="XP_020039685.1"/>
    </source>
</evidence>
<evidence type="ECO:0000256" key="9">
    <source>
        <dbReference type="PROSITE-ProRule" id="PRU00290"/>
    </source>
</evidence>
<keyword evidence="2 10" id="KW-0812">Transmembrane</keyword>
<gene>
    <name evidence="12 13" type="primary">Vamp3</name>
</gene>
<dbReference type="SUPFAM" id="SSF58038">
    <property type="entry name" value="SNARE fusion complex"/>
    <property type="match status" value="1"/>
</dbReference>
<name>A0A8C0WPS8_CASCN</name>
<evidence type="ECO:0000256" key="7">
    <source>
        <dbReference type="ARBA" id="ARBA00034103"/>
    </source>
</evidence>
<keyword evidence="6 10" id="KW-0472">Membrane</keyword>
<dbReference type="GO" id="GO:0045202">
    <property type="term" value="C:synapse"/>
    <property type="evidence" value="ECO:0007669"/>
    <property type="project" value="UniProtKB-SubCell"/>
</dbReference>
<dbReference type="AlphaFoldDB" id="A0A8C0WPS8"/>
<dbReference type="OrthoDB" id="10042941at2759"/>
<dbReference type="PROSITE" id="PS00417">
    <property type="entry name" value="SYNAPTOBREVIN"/>
    <property type="match status" value="1"/>
</dbReference>
<evidence type="ECO:0000256" key="2">
    <source>
        <dbReference type="ARBA" id="ARBA00022692"/>
    </source>
</evidence>
<dbReference type="GO" id="GO:0016192">
    <property type="term" value="P:vesicle-mediated transport"/>
    <property type="evidence" value="ECO:0007669"/>
    <property type="project" value="InterPro"/>
</dbReference>
<keyword evidence="3 10" id="KW-1133">Transmembrane helix</keyword>
<dbReference type="Pfam" id="PF00957">
    <property type="entry name" value="Synaptobrevin"/>
    <property type="match status" value="1"/>
</dbReference>